<feature type="non-terminal residue" evidence="1">
    <location>
        <position position="1"/>
    </location>
</feature>
<evidence type="ECO:0000313" key="1">
    <source>
        <dbReference type="EMBL" id="CAG8817683.1"/>
    </source>
</evidence>
<name>A0ACA9RYG6_9GLOM</name>
<gene>
    <name evidence="1" type="ORF">RPERSI_LOCUS24744</name>
</gene>
<dbReference type="Proteomes" id="UP000789920">
    <property type="component" value="Unassembled WGS sequence"/>
</dbReference>
<dbReference type="EMBL" id="CAJVQC010080090">
    <property type="protein sequence ID" value="CAG8817683.1"/>
    <property type="molecule type" value="Genomic_DNA"/>
</dbReference>
<organism evidence="1 2">
    <name type="scientific">Racocetra persica</name>
    <dbReference type="NCBI Taxonomy" id="160502"/>
    <lineage>
        <taxon>Eukaryota</taxon>
        <taxon>Fungi</taxon>
        <taxon>Fungi incertae sedis</taxon>
        <taxon>Mucoromycota</taxon>
        <taxon>Glomeromycotina</taxon>
        <taxon>Glomeromycetes</taxon>
        <taxon>Diversisporales</taxon>
        <taxon>Gigasporaceae</taxon>
        <taxon>Racocetra</taxon>
    </lineage>
</organism>
<sequence>HLEEGKIMNVQGTKSLVIASLGDITSDLPQGNDLVGVKRHNATKGYCTCSMNKNFWTSDYNLLLNSHYQQLTDNQFEEIVVASTLIERKEISTRYGLHLCLPILNQLRWERHFQSPHDVYHATSGKVLKLLKMTIDAFSLEGKSAFIAFHNVGLLKIGNVFPFIINKLLKSQYFKQSEIYKLQQRLDISRNDLAIKVWLKCWLIVSKTMAISFKKYFTEEDYVELQECLENERKILAQSFEDFENLPNLHINFHMTQHARNYANLLNIGVGTKEM</sequence>
<accession>A0ACA9RYG6</accession>
<proteinExistence type="predicted"/>
<feature type="non-terminal residue" evidence="1">
    <location>
        <position position="275"/>
    </location>
</feature>
<reference evidence="1" key="1">
    <citation type="submission" date="2021-06" db="EMBL/GenBank/DDBJ databases">
        <authorList>
            <person name="Kallberg Y."/>
            <person name="Tangrot J."/>
            <person name="Rosling A."/>
        </authorList>
    </citation>
    <scope>NUCLEOTIDE SEQUENCE</scope>
    <source>
        <strain evidence="1">MA461A</strain>
    </source>
</reference>
<protein>
    <submittedName>
        <fullName evidence="1">23954_t:CDS:1</fullName>
    </submittedName>
</protein>
<evidence type="ECO:0000313" key="2">
    <source>
        <dbReference type="Proteomes" id="UP000789920"/>
    </source>
</evidence>
<keyword evidence="2" id="KW-1185">Reference proteome</keyword>
<comment type="caution">
    <text evidence="1">The sequence shown here is derived from an EMBL/GenBank/DDBJ whole genome shotgun (WGS) entry which is preliminary data.</text>
</comment>